<dbReference type="AlphaFoldDB" id="A0A931FBZ6"/>
<accession>A0A931FBZ6</accession>
<dbReference type="EMBL" id="JADAKE010000005">
    <property type="protein sequence ID" value="MBF8807316.1"/>
    <property type="molecule type" value="Genomic_DNA"/>
</dbReference>
<sequence>MKVFQSNNKGEVARHLFLLLTYLKVKVILYHDPHCLSEGKVSHNQEGFRQLLEEITALPETPEIVLNTFFIESKVLLLDKV</sequence>
<comment type="caution">
    <text evidence="1">The sequence shown here is derived from an EMBL/GenBank/DDBJ whole genome shotgun (WGS) entry which is preliminary data.</text>
</comment>
<gene>
    <name evidence="1" type="ORF">IC227_01460</name>
</gene>
<reference evidence="1" key="1">
    <citation type="submission" date="2020-09" db="EMBL/GenBank/DDBJ databases">
        <title>Genomic insights into the novelty and pathogenicity of a unique biofilm-forming Enterococcus sp. bacteria (Enterococcus lacertideformus) identified in reptiles.</title>
        <authorList>
            <person name="Agius J.E."/>
            <person name="Phalen D.N."/>
            <person name="Rose K."/>
            <person name="Eden J.-S."/>
        </authorList>
    </citation>
    <scope>NUCLEOTIDE SEQUENCE</scope>
    <source>
        <strain evidence="1">PHRS 0518</strain>
    </source>
</reference>
<proteinExistence type="predicted"/>
<evidence type="ECO:0000313" key="2">
    <source>
        <dbReference type="Proteomes" id="UP000637757"/>
    </source>
</evidence>
<keyword evidence="2" id="KW-1185">Reference proteome</keyword>
<protein>
    <submittedName>
        <fullName evidence="1">Uncharacterized protein</fullName>
    </submittedName>
</protein>
<organism evidence="1 2">
    <name type="scientific">Enterococcus lacertideformus</name>
    <dbReference type="NCBI Taxonomy" id="2771493"/>
    <lineage>
        <taxon>Bacteria</taxon>
        <taxon>Bacillati</taxon>
        <taxon>Bacillota</taxon>
        <taxon>Bacilli</taxon>
        <taxon>Lactobacillales</taxon>
        <taxon>Enterococcaceae</taxon>
        <taxon>Enterococcus</taxon>
    </lineage>
</organism>
<evidence type="ECO:0000313" key="1">
    <source>
        <dbReference type="EMBL" id="MBF8807316.1"/>
    </source>
</evidence>
<dbReference type="Proteomes" id="UP000637757">
    <property type="component" value="Unassembled WGS sequence"/>
</dbReference>
<name>A0A931FBZ6_9ENTE</name>